<feature type="domain" description="NAD(P)-binding" evidence="2">
    <location>
        <begin position="76"/>
        <end position="267"/>
    </location>
</feature>
<dbReference type="SUPFAM" id="SSF51735">
    <property type="entry name" value="NAD(P)-binding Rossmann-fold domains"/>
    <property type="match status" value="1"/>
</dbReference>
<gene>
    <name evidence="3" type="ORF">D7Y13_36920</name>
</gene>
<evidence type="ECO:0000313" key="4">
    <source>
        <dbReference type="Proteomes" id="UP000278907"/>
    </source>
</evidence>
<dbReference type="Proteomes" id="UP000278907">
    <property type="component" value="Unassembled WGS sequence"/>
</dbReference>
<dbReference type="InterPro" id="IPR051606">
    <property type="entry name" value="Polyketide_Oxido-like"/>
</dbReference>
<evidence type="ECO:0000259" key="2">
    <source>
        <dbReference type="Pfam" id="PF13460"/>
    </source>
</evidence>
<feature type="region of interest" description="Disordered" evidence="1">
    <location>
        <begin position="24"/>
        <end position="67"/>
    </location>
</feature>
<proteinExistence type="predicted"/>
<name>A0ABX9Q884_9BACT</name>
<feature type="compositionally biased region" description="Low complexity" evidence="1">
    <location>
        <begin position="28"/>
        <end position="46"/>
    </location>
</feature>
<dbReference type="Gene3D" id="3.40.50.720">
    <property type="entry name" value="NAD(P)-binding Rossmann-like Domain"/>
    <property type="match status" value="1"/>
</dbReference>
<dbReference type="EMBL" id="RAWI01000489">
    <property type="protein sequence ID" value="RKH92396.1"/>
    <property type="molecule type" value="Genomic_DNA"/>
</dbReference>
<protein>
    <submittedName>
        <fullName evidence="3">SDR family oxidoreductase</fullName>
    </submittedName>
</protein>
<organism evidence="3 4">
    <name type="scientific">Corallococcus praedator</name>
    <dbReference type="NCBI Taxonomy" id="2316724"/>
    <lineage>
        <taxon>Bacteria</taxon>
        <taxon>Pseudomonadati</taxon>
        <taxon>Myxococcota</taxon>
        <taxon>Myxococcia</taxon>
        <taxon>Myxococcales</taxon>
        <taxon>Cystobacterineae</taxon>
        <taxon>Myxococcaceae</taxon>
        <taxon>Corallococcus</taxon>
    </lineage>
</organism>
<dbReference type="PANTHER" id="PTHR43355:SF2">
    <property type="entry name" value="FLAVIN REDUCTASE (NADPH)"/>
    <property type="match status" value="1"/>
</dbReference>
<evidence type="ECO:0000313" key="3">
    <source>
        <dbReference type="EMBL" id="RKH92396.1"/>
    </source>
</evidence>
<dbReference type="CDD" id="cd05244">
    <property type="entry name" value="BVR-B_like_SDR_a"/>
    <property type="match status" value="1"/>
</dbReference>
<dbReference type="InterPro" id="IPR016040">
    <property type="entry name" value="NAD(P)-bd_dom"/>
</dbReference>
<reference evidence="3 4" key="1">
    <citation type="submission" date="2018-09" db="EMBL/GenBank/DDBJ databases">
        <authorList>
            <person name="Livingstone P.G."/>
            <person name="Whitworth D.E."/>
        </authorList>
    </citation>
    <scope>NUCLEOTIDE SEQUENCE [LARGE SCALE GENOMIC DNA]</scope>
    <source>
        <strain evidence="3 4">CA031B</strain>
    </source>
</reference>
<evidence type="ECO:0000256" key="1">
    <source>
        <dbReference type="SAM" id="MobiDB-lite"/>
    </source>
</evidence>
<dbReference type="PANTHER" id="PTHR43355">
    <property type="entry name" value="FLAVIN REDUCTASE (NADPH)"/>
    <property type="match status" value="1"/>
</dbReference>
<dbReference type="InterPro" id="IPR036291">
    <property type="entry name" value="NAD(P)-bd_dom_sf"/>
</dbReference>
<accession>A0ABX9Q884</accession>
<keyword evidence="4" id="KW-1185">Reference proteome</keyword>
<dbReference type="Pfam" id="PF13460">
    <property type="entry name" value="NAD_binding_10"/>
    <property type="match status" value="1"/>
</dbReference>
<comment type="caution">
    <text evidence="3">The sequence shown here is derived from an EMBL/GenBank/DDBJ whole genome shotgun (WGS) entry which is preliminary data.</text>
</comment>
<sequence>MARSDLNGNPYICPSYGPWCAGTSESAGRPGSRGTGLLSGRRLGPSVGMRNPGGVGGPALRSRPGRGSDMRIVVIGASQGTGAAAVRTALERGHAVTAFARSPEKLVLEHPKLTRMKGDFHQRASVEEAVRGQDAVILTASATQLKAFKENPNYFTQGTGLVIDAMKAHGVRKLSVLSAMGAGESQALMNVVVRTLVRSLILKLPFEDHDRQEQLVRGSGLDWVIARPGRLTDGPARGRYVTKTALEKVPFAISRADVADFLVKAVEVDTWVKHAVQLGG</sequence>